<dbReference type="Proteomes" id="UP000316714">
    <property type="component" value="Unassembled WGS sequence"/>
</dbReference>
<evidence type="ECO:0000313" key="6">
    <source>
        <dbReference type="Proteomes" id="UP000316714"/>
    </source>
</evidence>
<gene>
    <name evidence="5" type="ORF">KOR34_21240</name>
</gene>
<dbReference type="SUPFAM" id="SSF53098">
    <property type="entry name" value="Ribonuclease H-like"/>
    <property type="match status" value="1"/>
</dbReference>
<dbReference type="GO" id="GO:0006259">
    <property type="term" value="P:DNA metabolic process"/>
    <property type="evidence" value="ECO:0007669"/>
    <property type="project" value="UniProtKB-ARBA"/>
</dbReference>
<comment type="caution">
    <text evidence="5">The sequence shown here is derived from an EMBL/GenBank/DDBJ whole genome shotgun (WGS) entry which is preliminary data.</text>
</comment>
<keyword evidence="2" id="KW-0378">Hydrolase</keyword>
<dbReference type="Pfam" id="PF00929">
    <property type="entry name" value="RNase_T"/>
    <property type="match status" value="1"/>
</dbReference>
<accession>A0A5C5VGU2</accession>
<dbReference type="PANTHER" id="PTHR30231">
    <property type="entry name" value="DNA POLYMERASE III SUBUNIT EPSILON"/>
    <property type="match status" value="1"/>
</dbReference>
<dbReference type="AlphaFoldDB" id="A0A5C5VGU2"/>
<keyword evidence="6" id="KW-1185">Reference proteome</keyword>
<dbReference type="PANTHER" id="PTHR30231:SF4">
    <property type="entry name" value="PROTEIN NEN2"/>
    <property type="match status" value="1"/>
</dbReference>
<feature type="domain" description="Exonuclease" evidence="4">
    <location>
        <begin position="7"/>
        <end position="200"/>
    </location>
</feature>
<dbReference type="SMART" id="SM00479">
    <property type="entry name" value="EXOIII"/>
    <property type="match status" value="1"/>
</dbReference>
<keyword evidence="1" id="KW-0540">Nuclease</keyword>
<dbReference type="OrthoDB" id="279243at2"/>
<dbReference type="EMBL" id="SIHJ01000001">
    <property type="protein sequence ID" value="TWT37177.1"/>
    <property type="molecule type" value="Genomic_DNA"/>
</dbReference>
<proteinExistence type="predicted"/>
<name>A0A5C5VGU2_9BACT</name>
<dbReference type="GO" id="GO:0008408">
    <property type="term" value="F:3'-5' exonuclease activity"/>
    <property type="evidence" value="ECO:0007669"/>
    <property type="project" value="TreeGrafter"/>
</dbReference>
<evidence type="ECO:0000256" key="1">
    <source>
        <dbReference type="ARBA" id="ARBA00022722"/>
    </source>
</evidence>
<dbReference type="InterPro" id="IPR012337">
    <property type="entry name" value="RNaseH-like_sf"/>
</dbReference>
<evidence type="ECO:0000313" key="5">
    <source>
        <dbReference type="EMBL" id="TWT37177.1"/>
    </source>
</evidence>
<dbReference type="InterPro" id="IPR036397">
    <property type="entry name" value="RNaseH_sf"/>
</dbReference>
<sequence length="208" mass="23658">MEPDHHSTVFLDIERAGRKRTSPIIELAAIAVVSGSYQEIDRLETRVQFSAKDSEVRFLGLSKFRPSVWEQYAIPEEDAIKKLAHFLRKHATEEFTSKNGKAYRLAKIAGHNVEFDAGTLRAWFRRHGEFFPAKRSVLDTRQLSEWFFSMNHQTIDPPADHRLETLAEIFSLKARPTHTALSDALAAVELARTIAHYTRVGIRASEAA</sequence>
<dbReference type="CDD" id="cd06127">
    <property type="entry name" value="DEDDh"/>
    <property type="match status" value="1"/>
</dbReference>
<evidence type="ECO:0000256" key="2">
    <source>
        <dbReference type="ARBA" id="ARBA00022801"/>
    </source>
</evidence>
<evidence type="ECO:0000256" key="3">
    <source>
        <dbReference type="ARBA" id="ARBA00022839"/>
    </source>
</evidence>
<evidence type="ECO:0000259" key="4">
    <source>
        <dbReference type="SMART" id="SM00479"/>
    </source>
</evidence>
<keyword evidence="3" id="KW-0269">Exonuclease</keyword>
<organism evidence="5 6">
    <name type="scientific">Posidoniimonas corsicana</name>
    <dbReference type="NCBI Taxonomy" id="1938618"/>
    <lineage>
        <taxon>Bacteria</taxon>
        <taxon>Pseudomonadati</taxon>
        <taxon>Planctomycetota</taxon>
        <taxon>Planctomycetia</taxon>
        <taxon>Pirellulales</taxon>
        <taxon>Lacipirellulaceae</taxon>
        <taxon>Posidoniimonas</taxon>
    </lineage>
</organism>
<reference evidence="5 6" key="1">
    <citation type="submission" date="2019-02" db="EMBL/GenBank/DDBJ databases">
        <title>Deep-cultivation of Planctomycetes and their phenomic and genomic characterization uncovers novel biology.</title>
        <authorList>
            <person name="Wiegand S."/>
            <person name="Jogler M."/>
            <person name="Boedeker C."/>
            <person name="Pinto D."/>
            <person name="Vollmers J."/>
            <person name="Rivas-Marin E."/>
            <person name="Kohn T."/>
            <person name="Peeters S.H."/>
            <person name="Heuer A."/>
            <person name="Rast P."/>
            <person name="Oberbeckmann S."/>
            <person name="Bunk B."/>
            <person name="Jeske O."/>
            <person name="Meyerdierks A."/>
            <person name="Storesund J.E."/>
            <person name="Kallscheuer N."/>
            <person name="Luecker S."/>
            <person name="Lage O.M."/>
            <person name="Pohl T."/>
            <person name="Merkel B.J."/>
            <person name="Hornburger P."/>
            <person name="Mueller R.-W."/>
            <person name="Bruemmer F."/>
            <person name="Labrenz M."/>
            <person name="Spormann A.M."/>
            <person name="Op Den Camp H."/>
            <person name="Overmann J."/>
            <person name="Amann R."/>
            <person name="Jetten M.S.M."/>
            <person name="Mascher T."/>
            <person name="Medema M.H."/>
            <person name="Devos D.P."/>
            <person name="Kaster A.-K."/>
            <person name="Ovreas L."/>
            <person name="Rohde M."/>
            <person name="Galperin M.Y."/>
            <person name="Jogler C."/>
        </authorList>
    </citation>
    <scope>NUCLEOTIDE SEQUENCE [LARGE SCALE GENOMIC DNA]</scope>
    <source>
        <strain evidence="5 6">KOR34</strain>
    </source>
</reference>
<dbReference type="RefSeq" id="WP_146564529.1">
    <property type="nucleotide sequence ID" value="NZ_SIHJ01000001.1"/>
</dbReference>
<dbReference type="InterPro" id="IPR013520">
    <property type="entry name" value="Ribonucl_H"/>
</dbReference>
<dbReference type="GO" id="GO:0003676">
    <property type="term" value="F:nucleic acid binding"/>
    <property type="evidence" value="ECO:0007669"/>
    <property type="project" value="InterPro"/>
</dbReference>
<protein>
    <recommendedName>
        <fullName evidence="4">Exonuclease domain-containing protein</fullName>
    </recommendedName>
</protein>
<dbReference type="Gene3D" id="3.30.420.10">
    <property type="entry name" value="Ribonuclease H-like superfamily/Ribonuclease H"/>
    <property type="match status" value="1"/>
</dbReference>